<sequence>MKKKLFIVFDGPEGGGKSTIIEKLRKYLQGQGYRVFTTKEPGGGDPVCVDIRKILLDPKHKGGFNKKTELFLFCGDRAQHIEEVVKPVLEDLNVYENTIVLCDRFEAVMYAYQYFTRGACTLDEFRLLNNYATGGLKPDFTFILDIDHKIGKMRNTKNGKKDRFEIEDPDFHNKAREGFKEYCRTELFPGTWMIVDASKNIEEVFEVIRDKFDELLRVRKAS</sequence>
<proteinExistence type="inferred from homology"/>
<feature type="domain" description="Thymidylate kinase-like" evidence="9">
    <location>
        <begin position="9"/>
        <end position="207"/>
    </location>
</feature>
<feature type="binding site" evidence="8">
    <location>
        <begin position="11"/>
        <end position="18"/>
    </location>
    <ligand>
        <name>ATP</name>
        <dbReference type="ChEBI" id="CHEBI:30616"/>
    </ligand>
</feature>
<dbReference type="GO" id="GO:0004798">
    <property type="term" value="F:dTMP kinase activity"/>
    <property type="evidence" value="ECO:0007669"/>
    <property type="project" value="UniProtKB-UniRule"/>
</dbReference>
<evidence type="ECO:0000256" key="5">
    <source>
        <dbReference type="ARBA" id="ARBA00022777"/>
    </source>
</evidence>
<keyword evidence="5 8" id="KW-0418">Kinase</keyword>
<organism evidence="10 11">
    <name type="scientific">Candidatus Wolfebacteria bacterium RIFCSPHIGHO2_01_FULL_48_22</name>
    <dbReference type="NCBI Taxonomy" id="1802555"/>
    <lineage>
        <taxon>Bacteria</taxon>
        <taxon>Candidatus Wolfeibacteriota</taxon>
    </lineage>
</organism>
<dbReference type="HAMAP" id="MF_00165">
    <property type="entry name" value="Thymidylate_kinase"/>
    <property type="match status" value="1"/>
</dbReference>
<comment type="catalytic activity">
    <reaction evidence="7 8">
        <text>dTMP + ATP = dTDP + ADP</text>
        <dbReference type="Rhea" id="RHEA:13517"/>
        <dbReference type="ChEBI" id="CHEBI:30616"/>
        <dbReference type="ChEBI" id="CHEBI:58369"/>
        <dbReference type="ChEBI" id="CHEBI:63528"/>
        <dbReference type="ChEBI" id="CHEBI:456216"/>
        <dbReference type="EC" id="2.7.4.9"/>
    </reaction>
</comment>
<dbReference type="CDD" id="cd01672">
    <property type="entry name" value="TMPK"/>
    <property type="match status" value="1"/>
</dbReference>
<dbReference type="PANTHER" id="PTHR10344">
    <property type="entry name" value="THYMIDYLATE KINASE"/>
    <property type="match status" value="1"/>
</dbReference>
<dbReference type="Proteomes" id="UP000177029">
    <property type="component" value="Unassembled WGS sequence"/>
</dbReference>
<name>A0A1F8DRC3_9BACT</name>
<evidence type="ECO:0000256" key="3">
    <source>
        <dbReference type="ARBA" id="ARBA00022727"/>
    </source>
</evidence>
<dbReference type="GO" id="GO:0005524">
    <property type="term" value="F:ATP binding"/>
    <property type="evidence" value="ECO:0007669"/>
    <property type="project" value="UniProtKB-UniRule"/>
</dbReference>
<gene>
    <name evidence="8" type="primary">tmk</name>
    <name evidence="10" type="ORF">A2755_02060</name>
</gene>
<evidence type="ECO:0000313" key="10">
    <source>
        <dbReference type="EMBL" id="OGM91171.1"/>
    </source>
</evidence>
<evidence type="ECO:0000256" key="7">
    <source>
        <dbReference type="ARBA" id="ARBA00048743"/>
    </source>
</evidence>
<keyword evidence="6 8" id="KW-0067">ATP-binding</keyword>
<dbReference type="Gene3D" id="3.40.50.300">
    <property type="entry name" value="P-loop containing nucleotide triphosphate hydrolases"/>
    <property type="match status" value="1"/>
</dbReference>
<dbReference type="GO" id="GO:0006233">
    <property type="term" value="P:dTDP biosynthetic process"/>
    <property type="evidence" value="ECO:0007669"/>
    <property type="project" value="InterPro"/>
</dbReference>
<comment type="function">
    <text evidence="8">Phosphorylation of dTMP to form dTDP in both de novo and salvage pathways of dTTP synthesis.</text>
</comment>
<comment type="caution">
    <text evidence="10">The sequence shown here is derived from an EMBL/GenBank/DDBJ whole genome shotgun (WGS) entry which is preliminary data.</text>
</comment>
<reference evidence="10 11" key="1">
    <citation type="journal article" date="2016" name="Nat. Commun.">
        <title>Thousands of microbial genomes shed light on interconnected biogeochemical processes in an aquifer system.</title>
        <authorList>
            <person name="Anantharaman K."/>
            <person name="Brown C.T."/>
            <person name="Hug L.A."/>
            <person name="Sharon I."/>
            <person name="Castelle C.J."/>
            <person name="Probst A.J."/>
            <person name="Thomas B.C."/>
            <person name="Singh A."/>
            <person name="Wilkins M.J."/>
            <person name="Karaoz U."/>
            <person name="Brodie E.L."/>
            <person name="Williams K.H."/>
            <person name="Hubbard S.S."/>
            <person name="Banfield J.F."/>
        </authorList>
    </citation>
    <scope>NUCLEOTIDE SEQUENCE [LARGE SCALE GENOMIC DNA]</scope>
</reference>
<dbReference type="AlphaFoldDB" id="A0A1F8DRC3"/>
<dbReference type="GO" id="GO:0006227">
    <property type="term" value="P:dUDP biosynthetic process"/>
    <property type="evidence" value="ECO:0007669"/>
    <property type="project" value="TreeGrafter"/>
</dbReference>
<comment type="similarity">
    <text evidence="1 8">Belongs to the thymidylate kinase family.</text>
</comment>
<keyword evidence="3 8" id="KW-0545">Nucleotide biosynthesis</keyword>
<dbReference type="InterPro" id="IPR027417">
    <property type="entry name" value="P-loop_NTPase"/>
</dbReference>
<dbReference type="SUPFAM" id="SSF52540">
    <property type="entry name" value="P-loop containing nucleoside triphosphate hydrolases"/>
    <property type="match status" value="1"/>
</dbReference>
<evidence type="ECO:0000256" key="1">
    <source>
        <dbReference type="ARBA" id="ARBA00009776"/>
    </source>
</evidence>
<dbReference type="NCBIfam" id="TIGR00041">
    <property type="entry name" value="DTMP_kinase"/>
    <property type="match status" value="1"/>
</dbReference>
<protein>
    <recommendedName>
        <fullName evidence="8">Thymidylate kinase</fullName>
        <ecNumber evidence="8">2.7.4.9</ecNumber>
    </recommendedName>
    <alternativeName>
        <fullName evidence="8">dTMP kinase</fullName>
    </alternativeName>
</protein>
<evidence type="ECO:0000256" key="2">
    <source>
        <dbReference type="ARBA" id="ARBA00022679"/>
    </source>
</evidence>
<dbReference type="STRING" id="1802555.A2755_02060"/>
<evidence type="ECO:0000256" key="8">
    <source>
        <dbReference type="HAMAP-Rule" id="MF_00165"/>
    </source>
</evidence>
<dbReference type="InterPro" id="IPR018094">
    <property type="entry name" value="Thymidylate_kinase"/>
</dbReference>
<dbReference type="InterPro" id="IPR039430">
    <property type="entry name" value="Thymidylate_kin-like_dom"/>
</dbReference>
<evidence type="ECO:0000259" key="9">
    <source>
        <dbReference type="Pfam" id="PF02223"/>
    </source>
</evidence>
<dbReference type="GO" id="GO:0005829">
    <property type="term" value="C:cytosol"/>
    <property type="evidence" value="ECO:0007669"/>
    <property type="project" value="TreeGrafter"/>
</dbReference>
<dbReference type="PANTHER" id="PTHR10344:SF4">
    <property type="entry name" value="UMP-CMP KINASE 2, MITOCHONDRIAL"/>
    <property type="match status" value="1"/>
</dbReference>
<evidence type="ECO:0000256" key="4">
    <source>
        <dbReference type="ARBA" id="ARBA00022741"/>
    </source>
</evidence>
<evidence type="ECO:0000313" key="11">
    <source>
        <dbReference type="Proteomes" id="UP000177029"/>
    </source>
</evidence>
<dbReference type="Pfam" id="PF02223">
    <property type="entry name" value="Thymidylate_kin"/>
    <property type="match status" value="1"/>
</dbReference>
<dbReference type="EMBL" id="MGIP01000011">
    <property type="protein sequence ID" value="OGM91171.1"/>
    <property type="molecule type" value="Genomic_DNA"/>
</dbReference>
<accession>A0A1F8DRC3</accession>
<keyword evidence="4 8" id="KW-0547">Nucleotide-binding</keyword>
<evidence type="ECO:0000256" key="6">
    <source>
        <dbReference type="ARBA" id="ARBA00022840"/>
    </source>
</evidence>
<keyword evidence="2 8" id="KW-0808">Transferase</keyword>
<dbReference type="GO" id="GO:0006235">
    <property type="term" value="P:dTTP biosynthetic process"/>
    <property type="evidence" value="ECO:0007669"/>
    <property type="project" value="UniProtKB-UniRule"/>
</dbReference>
<dbReference type="EC" id="2.7.4.9" evidence="8"/>